<dbReference type="Proteomes" id="UP000831120">
    <property type="component" value="Plasmid pTbrSNM4-1b"/>
</dbReference>
<reference evidence="2 3" key="1">
    <citation type="journal article" date="2022" name="Microbiol. Resour. Announc.">
        <title>Complete Genome Sequences of Thermus Strains Isolated from Senami Hot Spring in Japan.</title>
        <authorList>
            <person name="Miyazaki K."/>
        </authorList>
    </citation>
    <scope>NUCLEOTIDE SEQUENCE [LARGE SCALE GENOMIC DNA]</scope>
    <source>
        <strain evidence="2 3">SNM4-1</strain>
        <plasmid evidence="2 3">pTbrSNM4-1b</plasmid>
    </source>
</reference>
<dbReference type="InterPro" id="IPR000242">
    <property type="entry name" value="PTP_cat"/>
</dbReference>
<proteinExistence type="predicted"/>
<accession>A0ABM7XMV9</accession>
<keyword evidence="2" id="KW-0614">Plasmid</keyword>
<dbReference type="EMBL" id="AP025594">
    <property type="protein sequence ID" value="BDG17696.1"/>
    <property type="molecule type" value="Genomic_DNA"/>
</dbReference>
<evidence type="ECO:0000313" key="3">
    <source>
        <dbReference type="Proteomes" id="UP000831120"/>
    </source>
</evidence>
<dbReference type="Pfam" id="PF00102">
    <property type="entry name" value="Y_phosphatase"/>
    <property type="match status" value="1"/>
</dbReference>
<feature type="domain" description="Tyrosine-protein phosphatase" evidence="1">
    <location>
        <begin position="24"/>
        <end position="81"/>
    </location>
</feature>
<protein>
    <recommendedName>
        <fullName evidence="1">Tyrosine-protein phosphatase domain-containing protein</fullName>
    </recommendedName>
</protein>
<gene>
    <name evidence="2" type="ORF">TbrSNM41_24300</name>
</gene>
<keyword evidence="3" id="KW-1185">Reference proteome</keyword>
<dbReference type="SUPFAM" id="SSF52799">
    <property type="entry name" value="(Phosphotyrosine protein) phosphatases II"/>
    <property type="match status" value="1"/>
</dbReference>
<dbReference type="InterPro" id="IPR029021">
    <property type="entry name" value="Prot-tyrosine_phosphatase-like"/>
</dbReference>
<organism evidence="2 3">
    <name type="scientific">Thermus brockianus</name>
    <dbReference type="NCBI Taxonomy" id="56956"/>
    <lineage>
        <taxon>Bacteria</taxon>
        <taxon>Thermotogati</taxon>
        <taxon>Deinococcota</taxon>
        <taxon>Deinococci</taxon>
        <taxon>Thermales</taxon>
        <taxon>Thermaceae</taxon>
        <taxon>Thermus</taxon>
    </lineage>
</organism>
<dbReference type="Gene3D" id="3.90.190.10">
    <property type="entry name" value="Protein tyrosine phosphatase superfamily"/>
    <property type="match status" value="1"/>
</dbReference>
<geneLocation type="plasmid" evidence="2 3">
    <name>pTbrSNM4-1b</name>
</geneLocation>
<sequence>MHEGNVEQGLQRLPDIRGLRAIVVEWPDFGVPSFLTRRYWEVLAEYLREKVGCLYVGCDGGLGRTGTTLAILAGLWRLTDSPVAFVWERYDLRAVETREQEAYVASVMPQDC</sequence>
<name>A0ABM7XMV9_THEBO</name>
<evidence type="ECO:0000259" key="1">
    <source>
        <dbReference type="Pfam" id="PF00102"/>
    </source>
</evidence>
<evidence type="ECO:0000313" key="2">
    <source>
        <dbReference type="EMBL" id="BDG17696.1"/>
    </source>
</evidence>